<dbReference type="EMBL" id="KV427607">
    <property type="protein sequence ID" value="KZT11332.1"/>
    <property type="molecule type" value="Genomic_DNA"/>
</dbReference>
<dbReference type="Proteomes" id="UP000076871">
    <property type="component" value="Unassembled WGS sequence"/>
</dbReference>
<evidence type="ECO:0000313" key="1">
    <source>
        <dbReference type="EMBL" id="KZT11332.1"/>
    </source>
</evidence>
<name>A0A165H709_9APHY</name>
<protein>
    <submittedName>
        <fullName evidence="1">Uncharacterized protein</fullName>
    </submittedName>
</protein>
<proteinExistence type="predicted"/>
<evidence type="ECO:0000313" key="2">
    <source>
        <dbReference type="Proteomes" id="UP000076871"/>
    </source>
</evidence>
<keyword evidence="2" id="KW-1185">Reference proteome</keyword>
<dbReference type="GeneID" id="63824869"/>
<dbReference type="OrthoDB" id="3269308at2759"/>
<organism evidence="1 2">
    <name type="scientific">Laetiporus sulphureus 93-53</name>
    <dbReference type="NCBI Taxonomy" id="1314785"/>
    <lineage>
        <taxon>Eukaryota</taxon>
        <taxon>Fungi</taxon>
        <taxon>Dikarya</taxon>
        <taxon>Basidiomycota</taxon>
        <taxon>Agaricomycotina</taxon>
        <taxon>Agaricomycetes</taxon>
        <taxon>Polyporales</taxon>
        <taxon>Laetiporus</taxon>
    </lineage>
</organism>
<sequence length="82" mass="9166">MHPSPVEGSCRSPLLSCINDNDLVMLECTITRFKCNATGVAVYDGAWKYWRTQLELLTVTKLIEGPETTVEEDLGVQDNVHI</sequence>
<gene>
    <name evidence="1" type="ORF">LAESUDRAFT_720552</name>
</gene>
<dbReference type="AlphaFoldDB" id="A0A165H709"/>
<dbReference type="InParanoid" id="A0A165H709"/>
<accession>A0A165H709</accession>
<reference evidence="1 2" key="1">
    <citation type="journal article" date="2016" name="Mol. Biol. Evol.">
        <title>Comparative Genomics of Early-Diverging Mushroom-Forming Fungi Provides Insights into the Origins of Lignocellulose Decay Capabilities.</title>
        <authorList>
            <person name="Nagy L.G."/>
            <person name="Riley R."/>
            <person name="Tritt A."/>
            <person name="Adam C."/>
            <person name="Daum C."/>
            <person name="Floudas D."/>
            <person name="Sun H."/>
            <person name="Yadav J.S."/>
            <person name="Pangilinan J."/>
            <person name="Larsson K.H."/>
            <person name="Matsuura K."/>
            <person name="Barry K."/>
            <person name="Labutti K."/>
            <person name="Kuo R."/>
            <person name="Ohm R.A."/>
            <person name="Bhattacharya S.S."/>
            <person name="Shirouzu T."/>
            <person name="Yoshinaga Y."/>
            <person name="Martin F.M."/>
            <person name="Grigoriev I.V."/>
            <person name="Hibbett D.S."/>
        </authorList>
    </citation>
    <scope>NUCLEOTIDE SEQUENCE [LARGE SCALE GENOMIC DNA]</scope>
    <source>
        <strain evidence="1 2">93-53</strain>
    </source>
</reference>
<dbReference type="RefSeq" id="XP_040769072.1">
    <property type="nucleotide sequence ID" value="XM_040907840.1"/>
</dbReference>